<name>A0A166MLB9_9PEZI</name>
<evidence type="ECO:0000313" key="4">
    <source>
        <dbReference type="Proteomes" id="UP000076552"/>
    </source>
</evidence>
<proteinExistence type="predicted"/>
<dbReference type="Proteomes" id="UP000076552">
    <property type="component" value="Unassembled WGS sequence"/>
</dbReference>
<feature type="domain" description="DUF7888" evidence="2">
    <location>
        <begin position="76"/>
        <end position="211"/>
    </location>
</feature>
<reference evidence="3 4" key="1">
    <citation type="submission" date="2015-06" db="EMBL/GenBank/DDBJ databases">
        <title>Survival trade-offs in plant roots during colonization by closely related pathogenic and mutualistic fungi.</title>
        <authorList>
            <person name="Hacquard S."/>
            <person name="Kracher B."/>
            <person name="Hiruma K."/>
            <person name="Weinman A."/>
            <person name="Muench P."/>
            <person name="Garrido Oter R."/>
            <person name="Ver Loren van Themaat E."/>
            <person name="Dallerey J.-F."/>
            <person name="Damm U."/>
            <person name="Henrissat B."/>
            <person name="Lespinet O."/>
            <person name="Thon M."/>
            <person name="Kemen E."/>
            <person name="McHardy A.C."/>
            <person name="Schulze-Lefert P."/>
            <person name="O'Connell R.J."/>
        </authorList>
    </citation>
    <scope>NUCLEOTIDE SEQUENCE [LARGE SCALE GENOMIC DNA]</scope>
    <source>
        <strain evidence="3 4">0861</strain>
    </source>
</reference>
<evidence type="ECO:0000259" key="2">
    <source>
        <dbReference type="Pfam" id="PF25411"/>
    </source>
</evidence>
<gene>
    <name evidence="3" type="ORF">CT0861_02015</name>
</gene>
<protein>
    <recommendedName>
        <fullName evidence="2">DUF7888 domain-containing protein</fullName>
    </recommendedName>
</protein>
<feature type="signal peptide" evidence="1">
    <location>
        <begin position="1"/>
        <end position="19"/>
    </location>
</feature>
<comment type="caution">
    <text evidence="3">The sequence shown here is derived from an EMBL/GenBank/DDBJ whole genome shotgun (WGS) entry which is preliminary data.</text>
</comment>
<evidence type="ECO:0000256" key="1">
    <source>
        <dbReference type="SAM" id="SignalP"/>
    </source>
</evidence>
<keyword evidence="4" id="KW-1185">Reference proteome</keyword>
<accession>A0A166MLB9</accession>
<dbReference type="Pfam" id="PF25411">
    <property type="entry name" value="DUF7888"/>
    <property type="match status" value="1"/>
</dbReference>
<feature type="chain" id="PRO_5007877441" description="DUF7888 domain-containing protein" evidence="1">
    <location>
        <begin position="20"/>
        <end position="212"/>
    </location>
</feature>
<organism evidence="3 4">
    <name type="scientific">Colletotrichum tofieldiae</name>
    <dbReference type="NCBI Taxonomy" id="708197"/>
    <lineage>
        <taxon>Eukaryota</taxon>
        <taxon>Fungi</taxon>
        <taxon>Dikarya</taxon>
        <taxon>Ascomycota</taxon>
        <taxon>Pezizomycotina</taxon>
        <taxon>Sordariomycetes</taxon>
        <taxon>Hypocreomycetidae</taxon>
        <taxon>Glomerellales</taxon>
        <taxon>Glomerellaceae</taxon>
        <taxon>Colletotrichum</taxon>
        <taxon>Colletotrichum spaethianum species complex</taxon>
    </lineage>
</organism>
<evidence type="ECO:0000313" key="3">
    <source>
        <dbReference type="EMBL" id="KZL64770.1"/>
    </source>
</evidence>
<sequence length="212" mass="23140">MRFSAFFVVFASALAVNGAAVPAEAQADISAPINPEAYAADVETVTFTGNKVNGVVVTRSLEAESDAPLAERQLGITAVITAIGGGVMSVATGVAVNIVTDIIRAFIDWTLVRETFTKQTTSEMWKRNPNPNKFHAAICYNKGYRVKDPKGIDGKASVTLRSNVFHVSYDCMYMNGPNQFWTDAEGGYINLSYTYDRNHCSFDQKTGDLNCW</sequence>
<dbReference type="STRING" id="708197.A0A166MLB9"/>
<dbReference type="EMBL" id="LFIV01000255">
    <property type="protein sequence ID" value="KZL64770.1"/>
    <property type="molecule type" value="Genomic_DNA"/>
</dbReference>
<dbReference type="InterPro" id="IPR057210">
    <property type="entry name" value="DUF7888"/>
</dbReference>
<keyword evidence="1" id="KW-0732">Signal</keyword>
<dbReference type="AlphaFoldDB" id="A0A166MLB9"/>
<dbReference type="PANTHER" id="PTHR40845:SF1">
    <property type="match status" value="1"/>
</dbReference>
<dbReference type="PANTHER" id="PTHR40845">
    <property type="match status" value="1"/>
</dbReference>